<sequence length="445" mass="48627">MAYREAGAAGAVLAVLLALLLVYRLTRGVEKKCAAVVVVGDVGRSPRMCYHATSLVQHGWKVRVIGYFDTRLPPALEGKVECVPLYNPPAFVARLPRALFALVALIKVPLVALSLFHALAGRASAPEVVVVQTPPAIPSLLVARIACVLRGSRLVIDWHNLGYTILGLKLGASSKLVRLAERLERWSGRRADAHFFVTKGMRDVLVKSWGLQGTPRVLYDRPGQNFCPVTLQERGKLLTRLADDIGDEGLRNGHAVVVTSTSWTPDEDMDMLLDAMSKYEETAQNPRMALPPISLLITGKGPLRDMYKAKFATRAEAEKWTKVNMNTAWLAAEDYPRLLSAADLGISLHSSSSGLDLPMKVVDMLGSGLLVCALDFPCLKELVQPRVNGEVFQDSNGLAQAMVRLLQGFPDEHEAGEIAGNFLTGPTPRTWNENWDQVVLPLLPS</sequence>
<keyword evidence="8" id="KW-0256">Endoplasmic reticulum</keyword>
<keyword evidence="10 12" id="KW-0472">Membrane</keyword>
<accession>A0AAF0J9M3</accession>
<evidence type="ECO:0000256" key="5">
    <source>
        <dbReference type="ARBA" id="ARBA00022676"/>
    </source>
</evidence>
<evidence type="ECO:0000256" key="1">
    <source>
        <dbReference type="ARBA" id="ARBA00004389"/>
    </source>
</evidence>
<proteinExistence type="predicted"/>
<gene>
    <name evidence="14" type="primary">ALG1</name>
    <name evidence="14" type="ORF">MJAP1_001537</name>
</gene>
<evidence type="ECO:0000256" key="10">
    <source>
        <dbReference type="ARBA" id="ARBA00023136"/>
    </source>
</evidence>
<evidence type="ECO:0000256" key="2">
    <source>
        <dbReference type="ARBA" id="ARBA00004922"/>
    </source>
</evidence>
<name>A0AAF0J9M3_9BASI</name>
<dbReference type="EMBL" id="CP119959">
    <property type="protein sequence ID" value="WFD38578.1"/>
    <property type="molecule type" value="Genomic_DNA"/>
</dbReference>
<dbReference type="PANTHER" id="PTHR13036:SF0">
    <property type="entry name" value="CHITOBIOSYLDIPHOSPHODOLICHOL BETA-MANNOSYLTRANSFERASE"/>
    <property type="match status" value="1"/>
</dbReference>
<evidence type="ECO:0000256" key="6">
    <source>
        <dbReference type="ARBA" id="ARBA00022679"/>
    </source>
</evidence>
<keyword evidence="6 14" id="KW-0808">Transferase</keyword>
<dbReference type="Pfam" id="PF13579">
    <property type="entry name" value="Glyco_trans_4_4"/>
    <property type="match status" value="1"/>
</dbReference>
<comment type="function">
    <text evidence="11">Participates in the formation of the lipid-linked precursor oligosaccharide for N-glycosylation. Involved in assembling the dolichol-pyrophosphate-GlcNAc(2)-Man(5) intermediate on the cytoplasmic surface of the ER.</text>
</comment>
<evidence type="ECO:0000256" key="4">
    <source>
        <dbReference type="ARBA" id="ARBA00015841"/>
    </source>
</evidence>
<evidence type="ECO:0000256" key="12">
    <source>
        <dbReference type="SAM" id="Phobius"/>
    </source>
</evidence>
<dbReference type="Gene3D" id="3.40.50.2000">
    <property type="entry name" value="Glycogen Phosphorylase B"/>
    <property type="match status" value="2"/>
</dbReference>
<keyword evidence="9 12" id="KW-1133">Transmembrane helix</keyword>
<dbReference type="InterPro" id="IPR026051">
    <property type="entry name" value="ALG1-like"/>
</dbReference>
<feature type="transmembrane region" description="Helical" evidence="12">
    <location>
        <begin position="98"/>
        <end position="120"/>
    </location>
</feature>
<dbReference type="SUPFAM" id="SSF53756">
    <property type="entry name" value="UDP-Glycosyltransferase/glycogen phosphorylase"/>
    <property type="match status" value="1"/>
</dbReference>
<keyword evidence="5 14" id="KW-0328">Glycosyltransferase</keyword>
<protein>
    <recommendedName>
        <fullName evidence="4">Chitobiosyldiphosphodolichol beta-mannosyltransferase</fullName>
        <ecNumber evidence="3">2.4.1.142</ecNumber>
    </recommendedName>
</protein>
<dbReference type="RefSeq" id="XP_060121475.1">
    <property type="nucleotide sequence ID" value="XM_060265492.1"/>
</dbReference>
<dbReference type="Proteomes" id="UP001217754">
    <property type="component" value="Chromosome 2"/>
</dbReference>
<evidence type="ECO:0000256" key="7">
    <source>
        <dbReference type="ARBA" id="ARBA00022692"/>
    </source>
</evidence>
<dbReference type="AlphaFoldDB" id="A0AAF0J9M3"/>
<comment type="subcellular location">
    <subcellularLocation>
        <location evidence="1">Endoplasmic reticulum membrane</location>
        <topology evidence="1">Single-pass membrane protein</topology>
    </subcellularLocation>
</comment>
<reference evidence="14" key="1">
    <citation type="submission" date="2023-03" db="EMBL/GenBank/DDBJ databases">
        <title>Mating type loci evolution in Malassezia.</title>
        <authorList>
            <person name="Coelho M.A."/>
        </authorList>
    </citation>
    <scope>NUCLEOTIDE SEQUENCE</scope>
    <source>
        <strain evidence="14">CBS 9431</strain>
    </source>
</reference>
<dbReference type="InterPro" id="IPR028098">
    <property type="entry name" value="Glyco_trans_4-like_N"/>
</dbReference>
<dbReference type="Pfam" id="PF13692">
    <property type="entry name" value="Glyco_trans_1_4"/>
    <property type="match status" value="1"/>
</dbReference>
<evidence type="ECO:0000313" key="14">
    <source>
        <dbReference type="EMBL" id="WFD38578.1"/>
    </source>
</evidence>
<keyword evidence="15" id="KW-1185">Reference proteome</keyword>
<evidence type="ECO:0000256" key="3">
    <source>
        <dbReference type="ARBA" id="ARBA00012611"/>
    </source>
</evidence>
<dbReference type="PANTHER" id="PTHR13036">
    <property type="entry name" value="BETA1,4 MANNOSYLTRANSFERASE"/>
    <property type="match status" value="1"/>
</dbReference>
<evidence type="ECO:0000313" key="15">
    <source>
        <dbReference type="Proteomes" id="UP001217754"/>
    </source>
</evidence>
<evidence type="ECO:0000256" key="9">
    <source>
        <dbReference type="ARBA" id="ARBA00022989"/>
    </source>
</evidence>
<organism evidence="14 15">
    <name type="scientific">Malassezia japonica</name>
    <dbReference type="NCBI Taxonomy" id="223818"/>
    <lineage>
        <taxon>Eukaryota</taxon>
        <taxon>Fungi</taxon>
        <taxon>Dikarya</taxon>
        <taxon>Basidiomycota</taxon>
        <taxon>Ustilaginomycotina</taxon>
        <taxon>Malasseziomycetes</taxon>
        <taxon>Malasseziales</taxon>
        <taxon>Malasseziaceae</taxon>
        <taxon>Malassezia</taxon>
    </lineage>
</organism>
<evidence type="ECO:0000259" key="13">
    <source>
        <dbReference type="Pfam" id="PF13579"/>
    </source>
</evidence>
<evidence type="ECO:0000256" key="11">
    <source>
        <dbReference type="ARBA" id="ARBA00024899"/>
    </source>
</evidence>
<dbReference type="GeneID" id="85225186"/>
<comment type="pathway">
    <text evidence="2">Protein modification; protein glycosylation.</text>
</comment>
<dbReference type="EC" id="2.4.1.142" evidence="3"/>
<dbReference type="GO" id="GO:0004578">
    <property type="term" value="F:chitobiosyldiphosphodolichol beta-mannosyltransferase activity"/>
    <property type="evidence" value="ECO:0007669"/>
    <property type="project" value="UniProtKB-EC"/>
</dbReference>
<feature type="domain" description="Glycosyltransferase subfamily 4-like N-terminal" evidence="13">
    <location>
        <begin position="52"/>
        <end position="213"/>
    </location>
</feature>
<feature type="transmembrane region" description="Helical" evidence="12">
    <location>
        <begin position="6"/>
        <end position="23"/>
    </location>
</feature>
<evidence type="ECO:0000256" key="8">
    <source>
        <dbReference type="ARBA" id="ARBA00022824"/>
    </source>
</evidence>
<keyword evidence="7 12" id="KW-0812">Transmembrane</keyword>
<dbReference type="GO" id="GO:0005789">
    <property type="term" value="C:endoplasmic reticulum membrane"/>
    <property type="evidence" value="ECO:0007669"/>
    <property type="project" value="UniProtKB-SubCell"/>
</dbReference>